<dbReference type="SUPFAM" id="SSF48371">
    <property type="entry name" value="ARM repeat"/>
    <property type="match status" value="1"/>
</dbReference>
<feature type="compositionally biased region" description="Basic residues" evidence="1">
    <location>
        <begin position="49"/>
        <end position="60"/>
    </location>
</feature>
<dbReference type="OrthoDB" id="1668230at2759"/>
<accession>A0A4S8ME82</accession>
<evidence type="ECO:0000313" key="2">
    <source>
        <dbReference type="EMBL" id="THV00354.1"/>
    </source>
</evidence>
<sequence length="521" mass="55740">MDVQDEEDDSPVLGRFDAMRQALPSPSRTHTSSPSVISNSASIRNWQSSHRRTPPNHTRLRTVASSSSSAISGGSTGSTEVISIRSNTDSAGSGGSESSVLFLVGGLQGEMTQAGRSDSRIDSYMAKVYNFARESELNIHRLITAGVVNLLISLLRRRAASNRGLEVVLITLGVLSHDSISANLICRTQTAKTLIQLCSPRYSDEIVTLSLWCLNRICRNTEAASGLLKLDIVPAIKQLATEGMLPTMAVYCLGTLIQSDAHADMMESLDVIPYITRYLRRNSQNNAGSEDKCAGLYAIARLSRSIKLAKALARAGCIPLLTFNLRDSRDPDVLNWSARAIGCLMRPNSVDMARSLLDAGAAEGLARLPTVLAPGCLEPLESFGFAIQRFSCAEWGKATRVALLDAGVIDSLLAALRTAAIEPCNEVQAALALGISLLGDVGGSVIRREIVNAGGINILKDVGSRGSSDVSRACEMAVTSITGNVLTRNAARTAMLHNWIGGCPDHQPSCPLELTIENRPR</sequence>
<reference evidence="2 3" key="1">
    <citation type="journal article" date="2019" name="Nat. Ecol. Evol.">
        <title>Megaphylogeny resolves global patterns of mushroom evolution.</title>
        <authorList>
            <person name="Varga T."/>
            <person name="Krizsan K."/>
            <person name="Foldi C."/>
            <person name="Dima B."/>
            <person name="Sanchez-Garcia M."/>
            <person name="Sanchez-Ramirez S."/>
            <person name="Szollosi G.J."/>
            <person name="Szarkandi J.G."/>
            <person name="Papp V."/>
            <person name="Albert L."/>
            <person name="Andreopoulos W."/>
            <person name="Angelini C."/>
            <person name="Antonin V."/>
            <person name="Barry K.W."/>
            <person name="Bougher N.L."/>
            <person name="Buchanan P."/>
            <person name="Buyck B."/>
            <person name="Bense V."/>
            <person name="Catcheside P."/>
            <person name="Chovatia M."/>
            <person name="Cooper J."/>
            <person name="Damon W."/>
            <person name="Desjardin D."/>
            <person name="Finy P."/>
            <person name="Geml J."/>
            <person name="Haridas S."/>
            <person name="Hughes K."/>
            <person name="Justo A."/>
            <person name="Karasinski D."/>
            <person name="Kautmanova I."/>
            <person name="Kiss B."/>
            <person name="Kocsube S."/>
            <person name="Kotiranta H."/>
            <person name="LaButti K.M."/>
            <person name="Lechner B.E."/>
            <person name="Liimatainen K."/>
            <person name="Lipzen A."/>
            <person name="Lukacs Z."/>
            <person name="Mihaltcheva S."/>
            <person name="Morgado L.N."/>
            <person name="Niskanen T."/>
            <person name="Noordeloos M.E."/>
            <person name="Ohm R.A."/>
            <person name="Ortiz-Santana B."/>
            <person name="Ovrebo C."/>
            <person name="Racz N."/>
            <person name="Riley R."/>
            <person name="Savchenko A."/>
            <person name="Shiryaev A."/>
            <person name="Soop K."/>
            <person name="Spirin V."/>
            <person name="Szebenyi C."/>
            <person name="Tomsovsky M."/>
            <person name="Tulloss R.E."/>
            <person name="Uehling J."/>
            <person name="Grigoriev I.V."/>
            <person name="Vagvolgyi C."/>
            <person name="Papp T."/>
            <person name="Martin F.M."/>
            <person name="Miettinen O."/>
            <person name="Hibbett D.S."/>
            <person name="Nagy L.G."/>
        </authorList>
    </citation>
    <scope>NUCLEOTIDE SEQUENCE [LARGE SCALE GENOMIC DNA]</scope>
    <source>
        <strain evidence="2 3">CBS 962.96</strain>
    </source>
</reference>
<organism evidence="2 3">
    <name type="scientific">Dendrothele bispora (strain CBS 962.96)</name>
    <dbReference type="NCBI Taxonomy" id="1314807"/>
    <lineage>
        <taxon>Eukaryota</taxon>
        <taxon>Fungi</taxon>
        <taxon>Dikarya</taxon>
        <taxon>Basidiomycota</taxon>
        <taxon>Agaricomycotina</taxon>
        <taxon>Agaricomycetes</taxon>
        <taxon>Agaricomycetidae</taxon>
        <taxon>Agaricales</taxon>
        <taxon>Agaricales incertae sedis</taxon>
        <taxon>Dendrothele</taxon>
    </lineage>
</organism>
<feature type="compositionally biased region" description="Polar residues" evidence="1">
    <location>
        <begin position="80"/>
        <end position="95"/>
    </location>
</feature>
<dbReference type="AlphaFoldDB" id="A0A4S8ME82"/>
<gene>
    <name evidence="2" type="ORF">K435DRAFT_458290</name>
</gene>
<evidence type="ECO:0000313" key="3">
    <source>
        <dbReference type="Proteomes" id="UP000297245"/>
    </source>
</evidence>
<dbReference type="EMBL" id="ML179105">
    <property type="protein sequence ID" value="THV00354.1"/>
    <property type="molecule type" value="Genomic_DNA"/>
</dbReference>
<evidence type="ECO:0000256" key="1">
    <source>
        <dbReference type="SAM" id="MobiDB-lite"/>
    </source>
</evidence>
<dbReference type="InterPro" id="IPR016024">
    <property type="entry name" value="ARM-type_fold"/>
</dbReference>
<feature type="region of interest" description="Disordered" evidence="1">
    <location>
        <begin position="1"/>
        <end position="95"/>
    </location>
</feature>
<dbReference type="Gene3D" id="1.25.10.10">
    <property type="entry name" value="Leucine-rich Repeat Variant"/>
    <property type="match status" value="3"/>
</dbReference>
<keyword evidence="3" id="KW-1185">Reference proteome</keyword>
<proteinExistence type="predicted"/>
<feature type="compositionally biased region" description="Low complexity" evidence="1">
    <location>
        <begin position="24"/>
        <end position="42"/>
    </location>
</feature>
<dbReference type="InterPro" id="IPR011989">
    <property type="entry name" value="ARM-like"/>
</dbReference>
<feature type="compositionally biased region" description="Low complexity" evidence="1">
    <location>
        <begin position="64"/>
        <end position="79"/>
    </location>
</feature>
<feature type="compositionally biased region" description="Acidic residues" evidence="1">
    <location>
        <begin position="1"/>
        <end position="10"/>
    </location>
</feature>
<dbReference type="Proteomes" id="UP000297245">
    <property type="component" value="Unassembled WGS sequence"/>
</dbReference>
<name>A0A4S8ME82_DENBC</name>
<protein>
    <submittedName>
        <fullName evidence="2">ARM repeat-containing protein</fullName>
    </submittedName>
</protein>